<protein>
    <submittedName>
        <fullName evidence="3">Type II toxin-antitoxin system ParD family antitoxin</fullName>
    </submittedName>
</protein>
<dbReference type="PANTHER" id="PTHR36582:SF2">
    <property type="entry name" value="ANTITOXIN PARD"/>
    <property type="match status" value="1"/>
</dbReference>
<organism evidence="3 4">
    <name type="scientific">Paracoccus benzoatiresistens</name>
    <dbReference type="NCBI Taxonomy" id="2997341"/>
    <lineage>
        <taxon>Bacteria</taxon>
        <taxon>Pseudomonadati</taxon>
        <taxon>Pseudomonadota</taxon>
        <taxon>Alphaproteobacteria</taxon>
        <taxon>Rhodobacterales</taxon>
        <taxon>Paracoccaceae</taxon>
        <taxon>Paracoccus</taxon>
    </lineage>
</organism>
<dbReference type="Pfam" id="PF03693">
    <property type="entry name" value="ParD_antitoxin"/>
    <property type="match status" value="1"/>
</dbReference>
<dbReference type="CDD" id="cd22231">
    <property type="entry name" value="RHH_NikR_HicB-like"/>
    <property type="match status" value="1"/>
</dbReference>
<proteinExistence type="inferred from homology"/>
<dbReference type="InterPro" id="IPR022789">
    <property type="entry name" value="ParD"/>
</dbReference>
<name>A0ABT4JDH1_9RHOB</name>
<keyword evidence="4" id="KW-1185">Reference proteome</keyword>
<reference evidence="3" key="1">
    <citation type="submission" date="2022-12" db="EMBL/GenBank/DDBJ databases">
        <title>Paracoccus sp. EF6 isolated from a lake water.</title>
        <authorList>
            <person name="Liu H."/>
        </authorList>
    </citation>
    <scope>NUCLEOTIDE SEQUENCE</scope>
    <source>
        <strain evidence="3">EF6</strain>
    </source>
</reference>
<accession>A0ABT4JDH1</accession>
<evidence type="ECO:0000256" key="2">
    <source>
        <dbReference type="ARBA" id="ARBA00022649"/>
    </source>
</evidence>
<sequence length="118" mass="12863">MVCAAYALQTARQDVLITVIKTAILYLSLMEAGMLSAELGTQLESYVAKLVESGRYNSKSEVVREGIRLLQERETRLAVLDQALARGLADAQAGQSLPASEVFKRLEAKYKAMDPGAE</sequence>
<dbReference type="InterPro" id="IPR010985">
    <property type="entry name" value="Ribbon_hlx_hlx"/>
</dbReference>
<evidence type="ECO:0000313" key="4">
    <source>
        <dbReference type="Proteomes" id="UP001149822"/>
    </source>
</evidence>
<evidence type="ECO:0000313" key="3">
    <source>
        <dbReference type="EMBL" id="MCZ0964418.1"/>
    </source>
</evidence>
<evidence type="ECO:0000256" key="1">
    <source>
        <dbReference type="ARBA" id="ARBA00008580"/>
    </source>
</evidence>
<dbReference type="EMBL" id="JAPTYD010000098">
    <property type="protein sequence ID" value="MCZ0964418.1"/>
    <property type="molecule type" value="Genomic_DNA"/>
</dbReference>
<dbReference type="NCBIfam" id="TIGR02606">
    <property type="entry name" value="antidote_CC2985"/>
    <property type="match status" value="1"/>
</dbReference>
<dbReference type="SUPFAM" id="SSF47598">
    <property type="entry name" value="Ribbon-helix-helix"/>
    <property type="match status" value="1"/>
</dbReference>
<comment type="caution">
    <text evidence="3">The sequence shown here is derived from an EMBL/GenBank/DDBJ whole genome shotgun (WGS) entry which is preliminary data.</text>
</comment>
<comment type="similarity">
    <text evidence="1">Belongs to the ParD antitoxin family.</text>
</comment>
<gene>
    <name evidence="3" type="ORF">OU682_22925</name>
</gene>
<dbReference type="Proteomes" id="UP001149822">
    <property type="component" value="Unassembled WGS sequence"/>
</dbReference>
<dbReference type="InterPro" id="IPR038296">
    <property type="entry name" value="ParD_sf"/>
</dbReference>
<keyword evidence="2" id="KW-1277">Toxin-antitoxin system</keyword>
<dbReference type="Gene3D" id="6.10.10.120">
    <property type="entry name" value="Antitoxin ParD1-like"/>
    <property type="match status" value="1"/>
</dbReference>
<dbReference type="PANTHER" id="PTHR36582">
    <property type="entry name" value="ANTITOXIN PARD"/>
    <property type="match status" value="1"/>
</dbReference>